<feature type="transmembrane region" description="Helical" evidence="1">
    <location>
        <begin position="169"/>
        <end position="189"/>
    </location>
</feature>
<reference evidence="3" key="1">
    <citation type="journal article" date="2019" name="Int. J. Syst. Evol. Microbiol.">
        <title>The Global Catalogue of Microorganisms (GCM) 10K type strain sequencing project: providing services to taxonomists for standard genome sequencing and annotation.</title>
        <authorList>
            <consortium name="The Broad Institute Genomics Platform"/>
            <consortium name="The Broad Institute Genome Sequencing Center for Infectious Disease"/>
            <person name="Wu L."/>
            <person name="Ma J."/>
        </authorList>
    </citation>
    <scope>NUCLEOTIDE SEQUENCE [LARGE SCALE GENOMIC DNA]</scope>
    <source>
        <strain evidence="3">CCUG 60742</strain>
    </source>
</reference>
<evidence type="ECO:0008006" key="4">
    <source>
        <dbReference type="Google" id="ProtNLM"/>
    </source>
</evidence>
<dbReference type="EMBL" id="JBHTIA010000012">
    <property type="protein sequence ID" value="MFD0766363.1"/>
    <property type="molecule type" value="Genomic_DNA"/>
</dbReference>
<dbReference type="Proteomes" id="UP001597073">
    <property type="component" value="Unassembled WGS sequence"/>
</dbReference>
<dbReference type="RefSeq" id="WP_377144201.1">
    <property type="nucleotide sequence ID" value="NZ_JBHTIA010000012.1"/>
</dbReference>
<evidence type="ECO:0000256" key="1">
    <source>
        <dbReference type="SAM" id="Phobius"/>
    </source>
</evidence>
<feature type="transmembrane region" description="Helical" evidence="1">
    <location>
        <begin position="195"/>
        <end position="214"/>
    </location>
</feature>
<keyword evidence="3" id="KW-1185">Reference proteome</keyword>
<accession>A0ABW2ZJL6</accession>
<feature type="transmembrane region" description="Helical" evidence="1">
    <location>
        <begin position="21"/>
        <end position="39"/>
    </location>
</feature>
<organism evidence="2 3">
    <name type="scientific">Mucilaginibacter lutimaris</name>
    <dbReference type="NCBI Taxonomy" id="931629"/>
    <lineage>
        <taxon>Bacteria</taxon>
        <taxon>Pseudomonadati</taxon>
        <taxon>Bacteroidota</taxon>
        <taxon>Sphingobacteriia</taxon>
        <taxon>Sphingobacteriales</taxon>
        <taxon>Sphingobacteriaceae</taxon>
        <taxon>Mucilaginibacter</taxon>
    </lineage>
</organism>
<proteinExistence type="predicted"/>
<comment type="caution">
    <text evidence="2">The sequence shown here is derived from an EMBL/GenBank/DDBJ whole genome shotgun (WGS) entry which is preliminary data.</text>
</comment>
<feature type="transmembrane region" description="Helical" evidence="1">
    <location>
        <begin position="144"/>
        <end position="164"/>
    </location>
</feature>
<keyword evidence="1" id="KW-0472">Membrane</keyword>
<protein>
    <recommendedName>
        <fullName evidence="4">DoxX family protein</fullName>
    </recommendedName>
</protein>
<sequence length="376" mass="43325">MDNQNATASYKSNWFLKFTECSFAALAVTNTIAILFEILPRSVLMRLGNAFFSYVFIGQVVIALIIGFAYSIYWHFKENRKTINSGLLHAWFRGMLRYWLAFDIATYGFAKVLKTQFGQSFHREDTLAGSLNGFNLTWNYFAHSYPMVLIIALCQIMGAILLLFRRTTLLGVIILIPVMANIVLINIFYDIAVGAFLNSVIFTLGLVYLLILRWPDLKPILFHPASHLPEAGHKWFRYFLKFASIIAAFAFIWYLATVDAKPEIIGKWRISQMIRNKDTVRSDAWMKDSLAWTTVYIESHNNLILCPNPYYYDKDRSTNVEYKYNKARQTLQLSFLKDYNPTDSATAAISKYTGTRMQLNTVRKGDSLQITMIKIK</sequence>
<keyword evidence="1" id="KW-1133">Transmembrane helix</keyword>
<gene>
    <name evidence="2" type="ORF">ACFQZI_15990</name>
</gene>
<evidence type="ECO:0000313" key="2">
    <source>
        <dbReference type="EMBL" id="MFD0766363.1"/>
    </source>
</evidence>
<feature type="transmembrane region" description="Helical" evidence="1">
    <location>
        <begin position="235"/>
        <end position="256"/>
    </location>
</feature>
<keyword evidence="1" id="KW-0812">Transmembrane</keyword>
<name>A0ABW2ZJL6_9SPHI</name>
<evidence type="ECO:0000313" key="3">
    <source>
        <dbReference type="Proteomes" id="UP001597073"/>
    </source>
</evidence>
<feature type="transmembrane region" description="Helical" evidence="1">
    <location>
        <begin position="51"/>
        <end position="74"/>
    </location>
</feature>